<name>A0A4R1QI92_9BACL</name>
<proteinExistence type="predicted"/>
<gene>
    <name evidence="1" type="ORF">EDD69_101203</name>
</gene>
<sequence length="33" mass="3683">MTAIRVKPEELETVAKHVPNAEDVCQSARISLF</sequence>
<evidence type="ECO:0000313" key="1">
    <source>
        <dbReference type="EMBL" id="TCL53196.1"/>
    </source>
</evidence>
<dbReference type="EMBL" id="SLUL01000001">
    <property type="protein sequence ID" value="TCL53196.1"/>
    <property type="molecule type" value="Genomic_DNA"/>
</dbReference>
<dbReference type="Proteomes" id="UP000295658">
    <property type="component" value="Unassembled WGS sequence"/>
</dbReference>
<reference evidence="1 2" key="1">
    <citation type="submission" date="2019-03" db="EMBL/GenBank/DDBJ databases">
        <title>Genomic Encyclopedia of Type Strains, Phase IV (KMG-IV): sequencing the most valuable type-strain genomes for metagenomic binning, comparative biology and taxonomic classification.</title>
        <authorList>
            <person name="Goeker M."/>
        </authorList>
    </citation>
    <scope>NUCLEOTIDE SEQUENCE [LARGE SCALE GENOMIC DNA]</scope>
    <source>
        <strain evidence="1 2">DSM 24979</strain>
    </source>
</reference>
<keyword evidence="2" id="KW-1185">Reference proteome</keyword>
<accession>A0A4R1QI92</accession>
<dbReference type="AlphaFoldDB" id="A0A4R1QI92"/>
<organism evidence="1 2">
    <name type="scientific">Thermolongibacillus altinsuensis</name>
    <dbReference type="NCBI Taxonomy" id="575256"/>
    <lineage>
        <taxon>Bacteria</taxon>
        <taxon>Bacillati</taxon>
        <taxon>Bacillota</taxon>
        <taxon>Bacilli</taxon>
        <taxon>Bacillales</taxon>
        <taxon>Anoxybacillaceae</taxon>
        <taxon>Thermolongibacillus</taxon>
    </lineage>
</organism>
<evidence type="ECO:0000313" key="2">
    <source>
        <dbReference type="Proteomes" id="UP000295658"/>
    </source>
</evidence>
<protein>
    <submittedName>
        <fullName evidence="1">Uncharacterized protein</fullName>
    </submittedName>
</protein>
<comment type="caution">
    <text evidence="1">The sequence shown here is derived from an EMBL/GenBank/DDBJ whole genome shotgun (WGS) entry which is preliminary data.</text>
</comment>